<evidence type="ECO:0000256" key="1">
    <source>
        <dbReference type="ARBA" id="ARBA00022801"/>
    </source>
</evidence>
<dbReference type="Proteomes" id="UP000091929">
    <property type="component" value="Unassembled WGS sequence"/>
</dbReference>
<accession>A0A150IW09</accession>
<dbReference type="InterPro" id="IPR040170">
    <property type="entry name" value="Cytosol_ACT"/>
</dbReference>
<dbReference type="GO" id="GO:0052816">
    <property type="term" value="F:long-chain fatty acyl-CoA hydrolase activity"/>
    <property type="evidence" value="ECO:0007669"/>
    <property type="project" value="TreeGrafter"/>
</dbReference>
<evidence type="ECO:0000259" key="2">
    <source>
        <dbReference type="PROSITE" id="PS51770"/>
    </source>
</evidence>
<evidence type="ECO:0000313" key="6">
    <source>
        <dbReference type="Proteomes" id="UP000092403"/>
    </source>
</evidence>
<keyword evidence="1" id="KW-0378">Hydrolase</keyword>
<feature type="domain" description="HotDog ACOT-type" evidence="2">
    <location>
        <begin position="34"/>
        <end position="144"/>
    </location>
</feature>
<evidence type="ECO:0000313" key="3">
    <source>
        <dbReference type="EMBL" id="KYC46958.1"/>
    </source>
</evidence>
<gene>
    <name evidence="3" type="ORF">APG11_01552</name>
    <name evidence="4" type="ORF">APG12_01646</name>
</gene>
<dbReference type="InterPro" id="IPR029069">
    <property type="entry name" value="HotDog_dom_sf"/>
</dbReference>
<dbReference type="GO" id="GO:0006637">
    <property type="term" value="P:acyl-CoA metabolic process"/>
    <property type="evidence" value="ECO:0007669"/>
    <property type="project" value="TreeGrafter"/>
</dbReference>
<dbReference type="Proteomes" id="UP000092403">
    <property type="component" value="Unassembled WGS sequence"/>
</dbReference>
<dbReference type="EMBL" id="LNGF01000038">
    <property type="protein sequence ID" value="KYC46958.1"/>
    <property type="molecule type" value="Genomic_DNA"/>
</dbReference>
<dbReference type="GO" id="GO:0009062">
    <property type="term" value="P:fatty acid catabolic process"/>
    <property type="evidence" value="ECO:0007669"/>
    <property type="project" value="TreeGrafter"/>
</dbReference>
<dbReference type="GO" id="GO:0005829">
    <property type="term" value="C:cytosol"/>
    <property type="evidence" value="ECO:0007669"/>
    <property type="project" value="TreeGrafter"/>
</dbReference>
<name>A0A150IW09_9EURY</name>
<dbReference type="EMBL" id="LNJC01000044">
    <property type="protein sequence ID" value="KYC49189.1"/>
    <property type="molecule type" value="Genomic_DNA"/>
</dbReference>
<evidence type="ECO:0000313" key="5">
    <source>
        <dbReference type="Proteomes" id="UP000091929"/>
    </source>
</evidence>
<dbReference type="InterPro" id="IPR033120">
    <property type="entry name" value="HOTDOG_ACOT"/>
</dbReference>
<dbReference type="PROSITE" id="PS51770">
    <property type="entry name" value="HOTDOG_ACOT"/>
    <property type="match status" value="1"/>
</dbReference>
<dbReference type="SUPFAM" id="SSF54637">
    <property type="entry name" value="Thioesterase/thiol ester dehydrase-isomerase"/>
    <property type="match status" value="1"/>
</dbReference>
<organism evidence="4 6">
    <name type="scientific">Candidatus Methanofastidiosum methylothiophilum</name>
    <dbReference type="NCBI Taxonomy" id="1705564"/>
    <lineage>
        <taxon>Archaea</taxon>
        <taxon>Methanobacteriati</taxon>
        <taxon>Methanobacteriota</taxon>
        <taxon>Stenosarchaea group</taxon>
        <taxon>Candidatus Methanofastidiosia</taxon>
        <taxon>Candidatus Methanofastidiosales</taxon>
        <taxon>Candidatus Methanofastidiosaceae</taxon>
        <taxon>Candidatus Methanofastidiosum</taxon>
    </lineage>
</organism>
<evidence type="ECO:0000313" key="4">
    <source>
        <dbReference type="EMBL" id="KYC49189.1"/>
    </source>
</evidence>
<dbReference type="Gene3D" id="3.10.129.10">
    <property type="entry name" value="Hotdog Thioesterase"/>
    <property type="match status" value="1"/>
</dbReference>
<accession>A0A150IPY5</accession>
<dbReference type="InterPro" id="IPR006683">
    <property type="entry name" value="Thioestr_dom"/>
</dbReference>
<reference evidence="5 6" key="1">
    <citation type="journal article" date="2016" name="ISME J.">
        <title>Chasing the elusive Euryarchaeota class WSA2: genomes reveal a uniquely fastidious methyl-reducing methanogen.</title>
        <authorList>
            <person name="Nobu M.K."/>
            <person name="Narihiro T."/>
            <person name="Kuroda K."/>
            <person name="Mei R."/>
            <person name="Liu W.T."/>
        </authorList>
    </citation>
    <scope>NUCLEOTIDE SEQUENCE [LARGE SCALE GENOMIC DNA]</scope>
    <source>
        <strain evidence="3">B15fssc0709_Meth_Bin003</strain>
        <strain evidence="4">BMIXfssc0709_Meth_Bin006</strain>
    </source>
</reference>
<protein>
    <submittedName>
        <fullName evidence="4">Acyl-CoA esterase</fullName>
    </submittedName>
</protein>
<proteinExistence type="predicted"/>
<dbReference type="PANTHER" id="PTHR11049">
    <property type="entry name" value="ACYL COENZYME A THIOESTER HYDROLASE"/>
    <property type="match status" value="1"/>
</dbReference>
<sequence>MAFADEEILEFDGEIHGSGFKSLCPHFKVDFMSTSNFTTISKLVRPENLNHHGTLFAGVTSMWFVEGAFIEASRVYGDPSKIVCIKVHGMKFIRPGNNGDILQIDSVLAHVGKTSLTIYTKIFKRVSGEQIVDGFVTFVTVDENGKSMPHGINYQKPADGEKLKLWNEVERLKHSDTQTKM</sequence>
<dbReference type="PANTHER" id="PTHR11049:SF31">
    <property type="entry name" value="HOTDOG ACOT-TYPE DOMAIN-CONTAINING PROTEIN"/>
    <property type="match status" value="1"/>
</dbReference>
<comment type="caution">
    <text evidence="4">The sequence shown here is derived from an EMBL/GenBank/DDBJ whole genome shotgun (WGS) entry which is preliminary data.</text>
</comment>
<dbReference type="AlphaFoldDB" id="A0A150IW09"/>
<dbReference type="Pfam" id="PF03061">
    <property type="entry name" value="4HBT"/>
    <property type="match status" value="1"/>
</dbReference>
<dbReference type="CDD" id="cd03442">
    <property type="entry name" value="BFIT_BACH"/>
    <property type="match status" value="1"/>
</dbReference>